<keyword evidence="3" id="KW-1185">Reference proteome</keyword>
<evidence type="ECO:0000313" key="2">
    <source>
        <dbReference type="EMBL" id="KGD74955.1"/>
    </source>
</evidence>
<feature type="region of interest" description="Disordered" evidence="1">
    <location>
        <begin position="43"/>
        <end position="72"/>
    </location>
</feature>
<accession>A0A095VK10</accession>
<feature type="compositionally biased region" description="Basic and acidic residues" evidence="1">
    <location>
        <begin position="43"/>
        <end position="63"/>
    </location>
</feature>
<reference evidence="2" key="1">
    <citation type="submission" date="2014-12" db="EMBL/GenBank/DDBJ databases">
        <title>The draft genome of the Tatumella morbirosei type strain, LMG23360T isolated from pineapple rot.</title>
        <authorList>
            <person name="Smits T.H."/>
            <person name="Palmer M."/>
            <person name="Venter S.N."/>
            <person name="Duffy B."/>
            <person name="Steenkamp E.T."/>
            <person name="Chan W.Y."/>
            <person name="Coutinho T.A."/>
            <person name="Coetzee M.P."/>
            <person name="De Maayer P."/>
        </authorList>
    </citation>
    <scope>NUCLEOTIDE SEQUENCE [LARGE SCALE GENOMIC DNA]</scope>
    <source>
        <strain evidence="2">LMG 23360</strain>
    </source>
</reference>
<dbReference type="STRING" id="642227.HA49_06630"/>
<sequence>MEPRYDEYGSRDTSQPYAAFLVAVDDELSAHAAVDNKDWKASAAGRHRELNDNGDMRSKETATHSKQALQGE</sequence>
<organism evidence="2 3">
    <name type="scientific">Tatumella morbirosei</name>
    <dbReference type="NCBI Taxonomy" id="642227"/>
    <lineage>
        <taxon>Bacteria</taxon>
        <taxon>Pseudomonadati</taxon>
        <taxon>Pseudomonadota</taxon>
        <taxon>Gammaproteobacteria</taxon>
        <taxon>Enterobacterales</taxon>
        <taxon>Erwiniaceae</taxon>
        <taxon>Tatumella</taxon>
    </lineage>
</organism>
<protein>
    <submittedName>
        <fullName evidence="2">Uncharacterized protein</fullName>
    </submittedName>
</protein>
<evidence type="ECO:0000313" key="3">
    <source>
        <dbReference type="Proteomes" id="UP000029577"/>
    </source>
</evidence>
<dbReference type="EMBL" id="JPKR02000004">
    <property type="protein sequence ID" value="KGD74955.1"/>
    <property type="molecule type" value="Genomic_DNA"/>
</dbReference>
<gene>
    <name evidence="2" type="ORF">HA49_06630</name>
</gene>
<dbReference type="Proteomes" id="UP000029577">
    <property type="component" value="Unassembled WGS sequence"/>
</dbReference>
<proteinExistence type="predicted"/>
<evidence type="ECO:0000256" key="1">
    <source>
        <dbReference type="SAM" id="MobiDB-lite"/>
    </source>
</evidence>
<comment type="caution">
    <text evidence="2">The sequence shown here is derived from an EMBL/GenBank/DDBJ whole genome shotgun (WGS) entry which is preliminary data.</text>
</comment>
<name>A0A095VK10_9GAMM</name>
<dbReference type="RefSeq" id="WP_038018117.1">
    <property type="nucleotide sequence ID" value="NZ_JPKR02000004.1"/>
</dbReference>
<dbReference type="AlphaFoldDB" id="A0A095VK10"/>